<dbReference type="Proteomes" id="UP000245533">
    <property type="component" value="Unassembled WGS sequence"/>
</dbReference>
<gene>
    <name evidence="3" type="ORF">DDZ15_02135</name>
</gene>
<dbReference type="CDD" id="cd03786">
    <property type="entry name" value="GTB_UDP-GlcNAc_2-Epimerase"/>
    <property type="match status" value="1"/>
</dbReference>
<dbReference type="NCBIfam" id="TIGR00236">
    <property type="entry name" value="wecB"/>
    <property type="match status" value="1"/>
</dbReference>
<dbReference type="GO" id="GO:0016853">
    <property type="term" value="F:isomerase activity"/>
    <property type="evidence" value="ECO:0007669"/>
    <property type="project" value="UniProtKB-KW"/>
</dbReference>
<sequence length="387" mass="43197">MLIDIIAGARPNFMKIAPIIKAIEKANKESGEAKGSEHFLEYRLIHTGQHYDRNMSGAFFEQLGIPEPHMNLESGSGTQAEQTGRIMTRYEEVLMDRKSDLCMVVGDVTSTMACSITAKKMGVKIAHVEGGIRSRDWTMPEEINRVATDSITDFFFTTSEVANKNLRNEGVSDEQIFFVGNTMIDTLLGNLERLEKPGVVDEQNLSEGSYFVMTLHRPANVDEERKLKDLVENIVEGAEDEKIIFPVHPRTRKILDGLGISHPNLIYTDPLGYLQFIWLVKYSRAVITDSGGITEETTVMGIPCLTLRDNTERPETITQGTNELIGTNPDSVKPALQKLMSGSWKSGSIPEKWDGKAAERIVGHIQALMQNGSLKPHQPFVDEELMM</sequence>
<evidence type="ECO:0000259" key="2">
    <source>
        <dbReference type="Pfam" id="PF02350"/>
    </source>
</evidence>
<organism evidence="3 4">
    <name type="scientific">Rhodohalobacter mucosus</name>
    <dbReference type="NCBI Taxonomy" id="2079485"/>
    <lineage>
        <taxon>Bacteria</taxon>
        <taxon>Pseudomonadati</taxon>
        <taxon>Balneolota</taxon>
        <taxon>Balneolia</taxon>
        <taxon>Balneolales</taxon>
        <taxon>Balneolaceae</taxon>
        <taxon>Rhodohalobacter</taxon>
    </lineage>
</organism>
<comment type="caution">
    <text evidence="3">The sequence shown here is derived from an EMBL/GenBank/DDBJ whole genome shotgun (WGS) entry which is preliminary data.</text>
</comment>
<dbReference type="OrthoDB" id="9803238at2"/>
<evidence type="ECO:0000313" key="3">
    <source>
        <dbReference type="EMBL" id="PWN07832.1"/>
    </source>
</evidence>
<keyword evidence="4" id="KW-1185">Reference proteome</keyword>
<accession>A0A316TYA9</accession>
<protein>
    <submittedName>
        <fullName evidence="3">UDP-N-acetylglucosamine 2-epimerase (Non-hydrolyzing)</fullName>
    </submittedName>
</protein>
<dbReference type="PANTHER" id="PTHR43174:SF1">
    <property type="entry name" value="UDP-N-ACETYLGLUCOSAMINE 2-EPIMERASE"/>
    <property type="match status" value="1"/>
</dbReference>
<dbReference type="InterPro" id="IPR003331">
    <property type="entry name" value="UDP_GlcNAc_Epimerase_2_dom"/>
</dbReference>
<dbReference type="Pfam" id="PF02350">
    <property type="entry name" value="Epimerase_2"/>
    <property type="match status" value="1"/>
</dbReference>
<proteinExistence type="inferred from homology"/>
<dbReference type="AlphaFoldDB" id="A0A316TYA9"/>
<dbReference type="InterPro" id="IPR029767">
    <property type="entry name" value="WecB-like"/>
</dbReference>
<dbReference type="EMBL" id="QGGB01000002">
    <property type="protein sequence ID" value="PWN07832.1"/>
    <property type="molecule type" value="Genomic_DNA"/>
</dbReference>
<feature type="domain" description="UDP-N-acetylglucosamine 2-epimerase" evidence="2">
    <location>
        <begin position="39"/>
        <end position="365"/>
    </location>
</feature>
<dbReference type="PANTHER" id="PTHR43174">
    <property type="entry name" value="UDP-N-ACETYLGLUCOSAMINE 2-EPIMERASE"/>
    <property type="match status" value="1"/>
</dbReference>
<comment type="similarity">
    <text evidence="1">Belongs to the UDP-N-acetylglucosamine 2-epimerase family.</text>
</comment>
<evidence type="ECO:0000256" key="1">
    <source>
        <dbReference type="RuleBase" id="RU003513"/>
    </source>
</evidence>
<dbReference type="Gene3D" id="3.40.50.2000">
    <property type="entry name" value="Glycogen Phosphorylase B"/>
    <property type="match status" value="2"/>
</dbReference>
<dbReference type="SUPFAM" id="SSF53756">
    <property type="entry name" value="UDP-Glycosyltransferase/glycogen phosphorylase"/>
    <property type="match status" value="1"/>
</dbReference>
<dbReference type="RefSeq" id="WP_109644363.1">
    <property type="nucleotide sequence ID" value="NZ_QGGB01000002.1"/>
</dbReference>
<reference evidence="3 4" key="1">
    <citation type="submission" date="2018-05" db="EMBL/GenBank/DDBJ databases">
        <title>Rhodohalobacter halophilus gen. nov., sp. nov., a moderately halophilic member of the family Balneolaceae.</title>
        <authorList>
            <person name="Liu Z.-W."/>
        </authorList>
    </citation>
    <scope>NUCLEOTIDE SEQUENCE [LARGE SCALE GENOMIC DNA]</scope>
    <source>
        <strain evidence="3 4">8A47</strain>
    </source>
</reference>
<keyword evidence="1" id="KW-0413">Isomerase</keyword>
<evidence type="ECO:0000313" key="4">
    <source>
        <dbReference type="Proteomes" id="UP000245533"/>
    </source>
</evidence>
<name>A0A316TYA9_9BACT</name>